<evidence type="ECO:0000313" key="1">
    <source>
        <dbReference type="EMBL" id="MFC7360322.1"/>
    </source>
</evidence>
<organism evidence="1 2">
    <name type="scientific">Nocardioides astragali</name>
    <dbReference type="NCBI Taxonomy" id="1776736"/>
    <lineage>
        <taxon>Bacteria</taxon>
        <taxon>Bacillati</taxon>
        <taxon>Actinomycetota</taxon>
        <taxon>Actinomycetes</taxon>
        <taxon>Propionibacteriales</taxon>
        <taxon>Nocardioidaceae</taxon>
        <taxon>Nocardioides</taxon>
    </lineage>
</organism>
<reference evidence="2" key="1">
    <citation type="journal article" date="2019" name="Int. J. Syst. Evol. Microbiol.">
        <title>The Global Catalogue of Microorganisms (GCM) 10K type strain sequencing project: providing services to taxonomists for standard genome sequencing and annotation.</title>
        <authorList>
            <consortium name="The Broad Institute Genomics Platform"/>
            <consortium name="The Broad Institute Genome Sequencing Center for Infectious Disease"/>
            <person name="Wu L."/>
            <person name="Ma J."/>
        </authorList>
    </citation>
    <scope>NUCLEOTIDE SEQUENCE [LARGE SCALE GENOMIC DNA]</scope>
    <source>
        <strain evidence="2">FCH27</strain>
    </source>
</reference>
<dbReference type="RefSeq" id="WP_255890041.1">
    <property type="nucleotide sequence ID" value="NZ_JAFMZM010000003.1"/>
</dbReference>
<dbReference type="Proteomes" id="UP001596524">
    <property type="component" value="Unassembled WGS sequence"/>
</dbReference>
<accession>A0ABW2MZ60</accession>
<sequence>MTEPTDVQHLVKQLIAGAGPKENEVLHAALMSGQVSHLREAQAHEEPTLSSVARSWHAIPQIRPEVAPDLGKHVSG</sequence>
<evidence type="ECO:0000313" key="2">
    <source>
        <dbReference type="Proteomes" id="UP001596524"/>
    </source>
</evidence>
<dbReference type="EMBL" id="JBHTCH010000010">
    <property type="protein sequence ID" value="MFC7360322.1"/>
    <property type="molecule type" value="Genomic_DNA"/>
</dbReference>
<protein>
    <submittedName>
        <fullName evidence="1">Uncharacterized protein</fullName>
    </submittedName>
</protein>
<proteinExistence type="predicted"/>
<gene>
    <name evidence="1" type="ORF">ACFQO6_08570</name>
</gene>
<keyword evidence="2" id="KW-1185">Reference proteome</keyword>
<comment type="caution">
    <text evidence="1">The sequence shown here is derived from an EMBL/GenBank/DDBJ whole genome shotgun (WGS) entry which is preliminary data.</text>
</comment>
<name>A0ABW2MZ60_9ACTN</name>